<feature type="transmembrane region" description="Helical" evidence="1">
    <location>
        <begin position="45"/>
        <end position="67"/>
    </location>
</feature>
<reference evidence="2" key="1">
    <citation type="journal article" date="2023" name="Mol. Biol. Evol.">
        <title>Third-Generation Sequencing Reveals the Adaptive Role of the Epigenome in Three Deep-Sea Polychaetes.</title>
        <authorList>
            <person name="Perez M."/>
            <person name="Aroh O."/>
            <person name="Sun Y."/>
            <person name="Lan Y."/>
            <person name="Juniper S.K."/>
            <person name="Young C.R."/>
            <person name="Angers B."/>
            <person name="Qian P.Y."/>
        </authorList>
    </citation>
    <scope>NUCLEOTIDE SEQUENCE</scope>
    <source>
        <strain evidence="2">R07B-5</strain>
    </source>
</reference>
<organism evidence="2 3">
    <name type="scientific">Ridgeia piscesae</name>
    <name type="common">Tubeworm</name>
    <dbReference type="NCBI Taxonomy" id="27915"/>
    <lineage>
        <taxon>Eukaryota</taxon>
        <taxon>Metazoa</taxon>
        <taxon>Spiralia</taxon>
        <taxon>Lophotrochozoa</taxon>
        <taxon>Annelida</taxon>
        <taxon>Polychaeta</taxon>
        <taxon>Sedentaria</taxon>
        <taxon>Canalipalpata</taxon>
        <taxon>Sabellida</taxon>
        <taxon>Siboglinidae</taxon>
        <taxon>Ridgeia</taxon>
    </lineage>
</organism>
<dbReference type="EMBL" id="JAODUO010000426">
    <property type="protein sequence ID" value="KAK2180794.1"/>
    <property type="molecule type" value="Genomic_DNA"/>
</dbReference>
<sequence length="130" mass="15777">MFTVIKYCWRQALHQQRYILTYQMAECVFTTDVCRRIEPRTFDNLYIRLLHLTKCLCLFADIVYYMIYLSQDNLHDLNSCFLFYMPEHFVCASDLLYKEKVLQNKMTARNVTTHICIVSIQFYHKITMFL</sequence>
<dbReference type="Proteomes" id="UP001209878">
    <property type="component" value="Unassembled WGS sequence"/>
</dbReference>
<evidence type="ECO:0000313" key="3">
    <source>
        <dbReference type="Proteomes" id="UP001209878"/>
    </source>
</evidence>
<proteinExistence type="predicted"/>
<evidence type="ECO:0000256" key="1">
    <source>
        <dbReference type="SAM" id="Phobius"/>
    </source>
</evidence>
<dbReference type="AlphaFoldDB" id="A0AAD9L0I4"/>
<name>A0AAD9L0I4_RIDPI</name>
<gene>
    <name evidence="2" type="ORF">NP493_426g05031</name>
</gene>
<protein>
    <submittedName>
        <fullName evidence="2">Uncharacterized protein</fullName>
    </submittedName>
</protein>
<comment type="caution">
    <text evidence="2">The sequence shown here is derived from an EMBL/GenBank/DDBJ whole genome shotgun (WGS) entry which is preliminary data.</text>
</comment>
<keyword evidence="1" id="KW-0812">Transmembrane</keyword>
<keyword evidence="1" id="KW-0472">Membrane</keyword>
<accession>A0AAD9L0I4</accession>
<keyword evidence="3" id="KW-1185">Reference proteome</keyword>
<keyword evidence="1" id="KW-1133">Transmembrane helix</keyword>
<evidence type="ECO:0000313" key="2">
    <source>
        <dbReference type="EMBL" id="KAK2180794.1"/>
    </source>
</evidence>